<accession>A2IAE8</accession>
<dbReference type="EMBL" id="EF179462">
    <property type="protein sequence ID" value="ABM55468.1"/>
    <property type="molecule type" value="mRNA"/>
</dbReference>
<sequence length="437" mass="49326">MCRKNVIAFSIFICLSLFHLSQGAPSKAASKKEDNIYIVVVDAGSSGSRVVGYEFQKEGSKLKLLNEKFNKTAPGLSSYADNPRKGAIEIYRLVRSINSFVPKHLKSKTNIYLRATAGLRLLGDEKAQKLLDAVQNKFKKTIYKVVEKAADMLSGVDEGIYAWFTVNFLKETLDKHTFAALEMGGASAQVTYVPKTNLQKKLKSDMHPAHYKNLKVFSKSYLGLGINAARHAMFEAEVGNITEGQNVSSSCVSHFWEPISFTFNNQKYTVRGKEGCKKRVNVPKCQEYVSKYIIPKVNPKPLGLSKEQSVALSAFYYRGSAAKLIVGDSGKTTLLKLEKKMQEECAIAIKREKDKTMYHPEFLCMDLIYIHSLLKEGYGLKDQNTLEMIIKLDNHELSWALGFAYSRLAEEYKLNEDTKENRKKDQKPANKKHKKIK</sequence>
<feature type="compositionally biased region" description="Basic and acidic residues" evidence="5">
    <location>
        <begin position="416"/>
        <end position="428"/>
    </location>
</feature>
<keyword evidence="2" id="KW-0378">Hydrolase</keyword>
<protein>
    <submittedName>
        <fullName evidence="7">Putative salivary apyrase</fullName>
    </submittedName>
</protein>
<keyword evidence="4" id="KW-0547">Nucleotide-binding</keyword>
<dbReference type="AlphaFoldDB" id="A2IAE8"/>
<feature type="binding site" evidence="4">
    <location>
        <begin position="185"/>
        <end position="189"/>
    </location>
    <ligand>
        <name>ATP</name>
        <dbReference type="ChEBI" id="CHEBI:30616"/>
    </ligand>
</feature>
<reference evidence="7" key="1">
    <citation type="journal article" date="2007" name="BMC Genomics">
        <title>An insight into the sialome of the oriental rat flea, Xenopsylla cheopis (Rots).</title>
        <authorList>
            <person name="Andersen J.F."/>
            <person name="Hinnebusch B.J."/>
            <person name="Lucas D.A."/>
            <person name="Conrads T.P."/>
            <person name="Veenstra T.D."/>
            <person name="Pham V.M."/>
            <person name="Ribeiro J.M."/>
        </authorList>
    </citation>
    <scope>NUCLEOTIDE SEQUENCE</scope>
    <source>
        <tissue evidence="7">Salivary gland</tissue>
    </source>
</reference>
<evidence type="ECO:0000256" key="1">
    <source>
        <dbReference type="ARBA" id="ARBA00009283"/>
    </source>
</evidence>
<feature type="signal peptide" evidence="6">
    <location>
        <begin position="1"/>
        <end position="23"/>
    </location>
</feature>
<dbReference type="Pfam" id="PF01150">
    <property type="entry name" value="GDA1_CD39"/>
    <property type="match status" value="1"/>
</dbReference>
<evidence type="ECO:0000256" key="3">
    <source>
        <dbReference type="PIRSR" id="PIRSR600407-1"/>
    </source>
</evidence>
<dbReference type="SMR" id="A2IAE8"/>
<feature type="region of interest" description="Disordered" evidence="5">
    <location>
        <begin position="416"/>
        <end position="437"/>
    </location>
</feature>
<keyword evidence="6" id="KW-0732">Signal</keyword>
<organism evidence="7">
    <name type="scientific">Xenopsylla cheopis</name>
    <name type="common">Oriental rat flea</name>
    <name type="synonym">Pulex cheopis</name>
    <dbReference type="NCBI Taxonomy" id="163159"/>
    <lineage>
        <taxon>Eukaryota</taxon>
        <taxon>Metazoa</taxon>
        <taxon>Ecdysozoa</taxon>
        <taxon>Arthropoda</taxon>
        <taxon>Hexapoda</taxon>
        <taxon>Insecta</taxon>
        <taxon>Pterygota</taxon>
        <taxon>Neoptera</taxon>
        <taxon>Endopterygota</taxon>
        <taxon>Siphonaptera</taxon>
        <taxon>Pulicidae</taxon>
        <taxon>Xenopsyllinae</taxon>
        <taxon>Xenopsylla</taxon>
    </lineage>
</organism>
<dbReference type="GO" id="GO:0005524">
    <property type="term" value="F:ATP binding"/>
    <property type="evidence" value="ECO:0007669"/>
    <property type="project" value="UniProtKB-KW"/>
</dbReference>
<dbReference type="InterPro" id="IPR000407">
    <property type="entry name" value="GDA1_CD39_NTPase"/>
</dbReference>
<proteinExistence type="evidence at transcript level"/>
<feature type="chain" id="PRO_5002644624" evidence="6">
    <location>
        <begin position="24"/>
        <end position="437"/>
    </location>
</feature>
<dbReference type="GO" id="GO:0016787">
    <property type="term" value="F:hydrolase activity"/>
    <property type="evidence" value="ECO:0007669"/>
    <property type="project" value="UniProtKB-KW"/>
</dbReference>
<dbReference type="PANTHER" id="PTHR11782">
    <property type="entry name" value="ADENOSINE/GUANOSINE DIPHOSPHATASE"/>
    <property type="match status" value="1"/>
</dbReference>
<dbReference type="Gene3D" id="3.30.420.150">
    <property type="entry name" value="Exopolyphosphatase. Domain 2"/>
    <property type="match status" value="1"/>
</dbReference>
<evidence type="ECO:0000256" key="2">
    <source>
        <dbReference type="ARBA" id="ARBA00022801"/>
    </source>
</evidence>
<keyword evidence="4" id="KW-0067">ATP-binding</keyword>
<name>A2IAE8_XENCH</name>
<dbReference type="PANTHER" id="PTHR11782:SF127">
    <property type="entry name" value="NTPASE, ISOFORM F"/>
    <property type="match status" value="1"/>
</dbReference>
<dbReference type="Gene3D" id="3.30.420.40">
    <property type="match status" value="1"/>
</dbReference>
<comment type="similarity">
    <text evidence="1">Belongs to the GDA1/CD39 NTPase family.</text>
</comment>
<evidence type="ECO:0000256" key="5">
    <source>
        <dbReference type="SAM" id="MobiDB-lite"/>
    </source>
</evidence>
<evidence type="ECO:0000256" key="6">
    <source>
        <dbReference type="SAM" id="SignalP"/>
    </source>
</evidence>
<evidence type="ECO:0000256" key="4">
    <source>
        <dbReference type="PIRSR" id="PIRSR600407-2"/>
    </source>
</evidence>
<evidence type="ECO:0000313" key="7">
    <source>
        <dbReference type="EMBL" id="ABM55468.1"/>
    </source>
</evidence>
<feature type="active site" description="Proton acceptor" evidence="3">
    <location>
        <position position="158"/>
    </location>
</feature>